<reference evidence="1 2" key="1">
    <citation type="submission" date="2021-06" db="EMBL/GenBank/DDBJ databases">
        <authorList>
            <person name="Palmer J.M."/>
        </authorList>
    </citation>
    <scope>NUCLEOTIDE SEQUENCE [LARGE SCALE GENOMIC DNA]</scope>
    <source>
        <strain evidence="2">if_2019</strain>
        <tissue evidence="1">Muscle</tissue>
    </source>
</reference>
<comment type="caution">
    <text evidence="1">The sequence shown here is derived from an EMBL/GenBank/DDBJ whole genome shotgun (WGS) entry which is preliminary data.</text>
</comment>
<evidence type="ECO:0000313" key="1">
    <source>
        <dbReference type="EMBL" id="MEQ2223843.1"/>
    </source>
</evidence>
<evidence type="ECO:0000313" key="2">
    <source>
        <dbReference type="Proteomes" id="UP001482620"/>
    </source>
</evidence>
<protein>
    <submittedName>
        <fullName evidence="1">Uncharacterized protein</fullName>
    </submittedName>
</protein>
<gene>
    <name evidence="1" type="ORF">ILYODFUR_001263</name>
</gene>
<sequence length="76" mass="8469">MLLCRCAAITRRSCLNSRTERELETPLQLQLPSYSCCSSSSSRTTSLSHHIQSSFGDVTIRKRLVTLSCLCIDTTT</sequence>
<organism evidence="1 2">
    <name type="scientific">Ilyodon furcidens</name>
    <name type="common">goldbreast splitfin</name>
    <dbReference type="NCBI Taxonomy" id="33524"/>
    <lineage>
        <taxon>Eukaryota</taxon>
        <taxon>Metazoa</taxon>
        <taxon>Chordata</taxon>
        <taxon>Craniata</taxon>
        <taxon>Vertebrata</taxon>
        <taxon>Euteleostomi</taxon>
        <taxon>Actinopterygii</taxon>
        <taxon>Neopterygii</taxon>
        <taxon>Teleostei</taxon>
        <taxon>Neoteleostei</taxon>
        <taxon>Acanthomorphata</taxon>
        <taxon>Ovalentaria</taxon>
        <taxon>Atherinomorphae</taxon>
        <taxon>Cyprinodontiformes</taxon>
        <taxon>Goodeidae</taxon>
        <taxon>Ilyodon</taxon>
    </lineage>
</organism>
<dbReference type="EMBL" id="JAHRIQ010011639">
    <property type="protein sequence ID" value="MEQ2223843.1"/>
    <property type="molecule type" value="Genomic_DNA"/>
</dbReference>
<keyword evidence="2" id="KW-1185">Reference proteome</keyword>
<dbReference type="Proteomes" id="UP001482620">
    <property type="component" value="Unassembled WGS sequence"/>
</dbReference>
<accession>A0ABV0SVY7</accession>
<name>A0ABV0SVY7_9TELE</name>
<proteinExistence type="predicted"/>